<evidence type="ECO:0000313" key="3">
    <source>
        <dbReference type="Proteomes" id="UP000054078"/>
    </source>
</evidence>
<feature type="region of interest" description="Disordered" evidence="1">
    <location>
        <begin position="53"/>
        <end position="83"/>
    </location>
</feature>
<accession>A0A100YVK8</accession>
<proteinExistence type="predicted"/>
<name>A0A100YVK8_TRASO</name>
<dbReference type="RefSeq" id="WP_059054601.1">
    <property type="nucleotide sequence ID" value="NZ_LOJF01000009.1"/>
</dbReference>
<dbReference type="OrthoDB" id="3191945at2"/>
<protein>
    <recommendedName>
        <fullName evidence="4">DUF5105 domain-containing protein</fullName>
    </recommendedName>
</protein>
<reference evidence="2 3" key="1">
    <citation type="submission" date="2015-12" db="EMBL/GenBank/DDBJ databases">
        <title>Draft Genome Sequence of Olsenella scatoligenes SK9K4T; a Producer of 3-Methylindole- (skatole) and 4-Methylphenol- (p-cresol) Isolated from Pig Feces.</title>
        <authorList>
            <person name="Li X."/>
            <person name="Borg B."/>
            <person name="Canibe N."/>
        </authorList>
    </citation>
    <scope>NUCLEOTIDE SEQUENCE [LARGE SCALE GENOMIC DNA]</scope>
    <source>
        <strain evidence="2 3">SK9K4</strain>
    </source>
</reference>
<feature type="compositionally biased region" description="Basic and acidic residues" evidence="1">
    <location>
        <begin position="56"/>
        <end position="74"/>
    </location>
</feature>
<sequence length="231" mass="25171">MRFSSRRRHQLAQALSFLGVLVLAVVVVFSLSACKSDTEKVTETVTQFMDGYDALAHPKDDDDKKDDEKPKDDGVPDPQFGDDATVTKLDEFGVETEEYHQHLLTHFSYQVGDVSVADDGKTATATVSITNATLSDAITNAASDFEAWMLSDEMQSTLDSGGRAALVDKLFNFLYQRLDADDATCATTDATLTLTKGDDGTWAIDTPLPDEFYAALYGGTDIRTAEEAVTQ</sequence>
<dbReference type="PROSITE" id="PS51257">
    <property type="entry name" value="PROKAR_LIPOPROTEIN"/>
    <property type="match status" value="1"/>
</dbReference>
<evidence type="ECO:0008006" key="4">
    <source>
        <dbReference type="Google" id="ProtNLM"/>
    </source>
</evidence>
<gene>
    <name evidence="2" type="ORF">AUL39_05735</name>
</gene>
<dbReference type="Proteomes" id="UP000054078">
    <property type="component" value="Unassembled WGS sequence"/>
</dbReference>
<keyword evidence="3" id="KW-1185">Reference proteome</keyword>
<dbReference type="EMBL" id="LOJF01000009">
    <property type="protein sequence ID" value="KUH58495.1"/>
    <property type="molecule type" value="Genomic_DNA"/>
</dbReference>
<organism evidence="2 3">
    <name type="scientific">Tractidigestivibacter scatoligenes</name>
    <name type="common">Olsenella scatoligenes</name>
    <dbReference type="NCBI Taxonomy" id="1299998"/>
    <lineage>
        <taxon>Bacteria</taxon>
        <taxon>Bacillati</taxon>
        <taxon>Actinomycetota</taxon>
        <taxon>Coriobacteriia</taxon>
        <taxon>Coriobacteriales</taxon>
        <taxon>Atopobiaceae</taxon>
        <taxon>Tractidigestivibacter</taxon>
    </lineage>
</organism>
<evidence type="ECO:0000256" key="1">
    <source>
        <dbReference type="SAM" id="MobiDB-lite"/>
    </source>
</evidence>
<evidence type="ECO:0000313" key="2">
    <source>
        <dbReference type="EMBL" id="KUH58495.1"/>
    </source>
</evidence>
<comment type="caution">
    <text evidence="2">The sequence shown here is derived from an EMBL/GenBank/DDBJ whole genome shotgun (WGS) entry which is preliminary data.</text>
</comment>
<dbReference type="AlphaFoldDB" id="A0A100YVK8"/>